<accession>A0A0A2ZKL0</accession>
<sequence>MKTVKTALTKLKHQIEKEFNPNAVFLKTITLSNILDEIDIIYLQIDKLIEITNPIEITFFKRKTLKIINNISRLTIKSEWKNNEEVRFIGYLIDLKRLVKQTYLLEVKGELRSEKERQSIAADIQEMRKNLTEHIALEQQLIKDKSEFENLKKSLITLQNDYEEAEDQVSDIAKWHEKISPLNDEIYDFAETAKNNLNKITTLATTAENAKPKIEQYNKEIEDMIKLFQKQKNEIQEIIEDANRASMAGSFKKQKDDINCKMWQTDIILITSLLGVAGISYWGFSSSFSIENNLLNWSQFLAKSLITLPLLIIAWIKAKERAYLFRLREDYAYKYSSAMAFEGYRKQVQEQSPELEEQLLQIAVDNLGSNPTKVFDKDLKSTPLETIIDGVGKRVDKAFDGLKGQVQDIPQKTKELIDE</sequence>
<keyword evidence="2" id="KW-0812">Transmembrane</keyword>
<feature type="transmembrane region" description="Helical" evidence="2">
    <location>
        <begin position="296"/>
        <end position="316"/>
    </location>
</feature>
<evidence type="ECO:0000256" key="2">
    <source>
        <dbReference type="SAM" id="Phobius"/>
    </source>
</evidence>
<organism evidence="3 4">
    <name type="scientific">Gallibacterium anatis 4895</name>
    <dbReference type="NCBI Taxonomy" id="1396510"/>
    <lineage>
        <taxon>Bacteria</taxon>
        <taxon>Pseudomonadati</taxon>
        <taxon>Pseudomonadota</taxon>
        <taxon>Gammaproteobacteria</taxon>
        <taxon>Pasteurellales</taxon>
        <taxon>Pasteurellaceae</taxon>
        <taxon>Gallibacterium</taxon>
    </lineage>
</organism>
<dbReference type="EMBL" id="JPJQ01000092">
    <property type="protein sequence ID" value="KGQ57566.1"/>
    <property type="molecule type" value="Genomic_DNA"/>
</dbReference>
<dbReference type="AlphaFoldDB" id="A0A0A2ZKL0"/>
<comment type="caution">
    <text evidence="3">The sequence shown here is derived from an EMBL/GenBank/DDBJ whole genome shotgun (WGS) entry which is preliminary data.</text>
</comment>
<keyword evidence="2" id="KW-0472">Membrane</keyword>
<evidence type="ECO:0000256" key="1">
    <source>
        <dbReference type="SAM" id="Coils"/>
    </source>
</evidence>
<name>A0A0A2ZKL0_9PAST</name>
<gene>
    <name evidence="3" type="ORF">IO48_13035</name>
</gene>
<dbReference type="Proteomes" id="UP000030554">
    <property type="component" value="Unassembled WGS sequence"/>
</dbReference>
<protein>
    <submittedName>
        <fullName evidence="3">Uncharacterized protein</fullName>
    </submittedName>
</protein>
<feature type="transmembrane region" description="Helical" evidence="2">
    <location>
        <begin position="262"/>
        <end position="284"/>
    </location>
</feature>
<keyword evidence="2" id="KW-1133">Transmembrane helix</keyword>
<reference evidence="3 4" key="1">
    <citation type="submission" date="2014-07" db="EMBL/GenBank/DDBJ databases">
        <title>Chaperone-usher fimbriae in a diverse selection of Gallibacterium genomes.</title>
        <authorList>
            <person name="Kudirkiene E."/>
            <person name="Bager R.J."/>
            <person name="Johnson T.J."/>
            <person name="Bojesen A.M."/>
        </authorList>
    </citation>
    <scope>NUCLEOTIDE SEQUENCE [LARGE SCALE GENOMIC DNA]</scope>
    <source>
        <strain evidence="3 4">4895</strain>
    </source>
</reference>
<feature type="coiled-coil region" evidence="1">
    <location>
        <begin position="214"/>
        <end position="245"/>
    </location>
</feature>
<evidence type="ECO:0000313" key="3">
    <source>
        <dbReference type="EMBL" id="KGQ57566.1"/>
    </source>
</evidence>
<dbReference type="RefSeq" id="WP_039165085.1">
    <property type="nucleotide sequence ID" value="NZ_JPJQ01000092.1"/>
</dbReference>
<proteinExistence type="predicted"/>
<evidence type="ECO:0000313" key="4">
    <source>
        <dbReference type="Proteomes" id="UP000030554"/>
    </source>
</evidence>
<keyword evidence="1" id="KW-0175">Coiled coil</keyword>